<dbReference type="EMBL" id="JACIET010000001">
    <property type="protein sequence ID" value="MBB4012442.1"/>
    <property type="molecule type" value="Genomic_DNA"/>
</dbReference>
<evidence type="ECO:0000313" key="4">
    <source>
        <dbReference type="Proteomes" id="UP000561045"/>
    </source>
</evidence>
<protein>
    <submittedName>
        <fullName evidence="3">Nitrilase</fullName>
        <ecNumber evidence="3">3.5.5.1</ecNumber>
    </submittedName>
</protein>
<dbReference type="PANTHER" id="PTHR23088">
    <property type="entry name" value="NITRILASE-RELATED"/>
    <property type="match status" value="1"/>
</dbReference>
<comment type="caution">
    <text evidence="3">The sequence shown here is derived from an EMBL/GenBank/DDBJ whole genome shotgun (WGS) entry which is preliminary data.</text>
</comment>
<dbReference type="RefSeq" id="WP_338086647.1">
    <property type="nucleotide sequence ID" value="NZ_BAABLE010000011.1"/>
</dbReference>
<feature type="domain" description="CN hydrolase" evidence="2">
    <location>
        <begin position="5"/>
        <end position="250"/>
    </location>
</feature>
<reference evidence="3 4" key="1">
    <citation type="submission" date="2020-08" db="EMBL/GenBank/DDBJ databases">
        <title>Genomic Encyclopedia of Type Strains, Phase IV (KMG-IV): sequencing the most valuable type-strain genomes for metagenomic binning, comparative biology and taxonomic classification.</title>
        <authorList>
            <person name="Goeker M."/>
        </authorList>
    </citation>
    <scope>NUCLEOTIDE SEQUENCE [LARGE SCALE GENOMIC DNA]</scope>
    <source>
        <strain evidence="3 4">DSM 106739</strain>
    </source>
</reference>
<dbReference type="SUPFAM" id="SSF56317">
    <property type="entry name" value="Carbon-nitrogen hydrolase"/>
    <property type="match status" value="1"/>
</dbReference>
<dbReference type="AlphaFoldDB" id="A0A840BLC7"/>
<evidence type="ECO:0000259" key="2">
    <source>
        <dbReference type="PROSITE" id="PS50263"/>
    </source>
</evidence>
<dbReference type="Gene3D" id="3.60.110.10">
    <property type="entry name" value="Carbon-nitrogen hydrolase"/>
    <property type="match status" value="1"/>
</dbReference>
<evidence type="ECO:0000256" key="1">
    <source>
        <dbReference type="ARBA" id="ARBA00022801"/>
    </source>
</evidence>
<dbReference type="InterPro" id="IPR036526">
    <property type="entry name" value="C-N_Hydrolase_sf"/>
</dbReference>
<dbReference type="PANTHER" id="PTHR23088:SF27">
    <property type="entry name" value="DEAMINATED GLUTATHIONE AMIDASE"/>
    <property type="match status" value="1"/>
</dbReference>
<sequence length="268" mass="29291">MSERFRVAAVQMISGPDVAANLREADRLIGEAAAGGAGLVVLPEYFALISPDEQAKLALREAEGKGPLQDFLADAARRHKVWLVGGTIPLTGDADDKVRNAVLVYDDGGHRIARYDKLHLFGFRKGDEVYEESRTIEAGAEIVTFDAPFGRVGLAVCYDLRFPELFRAMGDLALIVLPAAFTETTGRAHWEVLLRARAVENLCYVLASAQGGEHPGGRRTWGDSMLIDPWGEVIDRLPRGAGVVAGDIDTAHQRQLRESLPALQHRRL</sequence>
<dbReference type="InterPro" id="IPR045254">
    <property type="entry name" value="Nit1/2_C-N_Hydrolase"/>
</dbReference>
<keyword evidence="4" id="KW-1185">Reference proteome</keyword>
<name>A0A840BLC7_9RHOO</name>
<keyword evidence="1 3" id="KW-0378">Hydrolase</keyword>
<dbReference type="PROSITE" id="PS50263">
    <property type="entry name" value="CN_HYDROLASE"/>
    <property type="match status" value="1"/>
</dbReference>
<dbReference type="GO" id="GO:0016811">
    <property type="term" value="F:hydrolase activity, acting on carbon-nitrogen (but not peptide) bonds, in linear amides"/>
    <property type="evidence" value="ECO:0007669"/>
    <property type="project" value="InterPro"/>
</dbReference>
<evidence type="ECO:0000313" key="3">
    <source>
        <dbReference type="EMBL" id="MBB4012442.1"/>
    </source>
</evidence>
<accession>A0A840BLC7</accession>
<dbReference type="InterPro" id="IPR003010">
    <property type="entry name" value="C-N_Hydrolase"/>
</dbReference>
<dbReference type="CDD" id="cd07572">
    <property type="entry name" value="nit"/>
    <property type="match status" value="1"/>
</dbReference>
<dbReference type="Pfam" id="PF00795">
    <property type="entry name" value="CN_hydrolase"/>
    <property type="match status" value="1"/>
</dbReference>
<dbReference type="EC" id="3.5.5.1" evidence="3"/>
<organism evidence="3 4">
    <name type="scientific">Niveibacterium umoris</name>
    <dbReference type="NCBI Taxonomy" id="1193620"/>
    <lineage>
        <taxon>Bacteria</taxon>
        <taxon>Pseudomonadati</taxon>
        <taxon>Pseudomonadota</taxon>
        <taxon>Betaproteobacteria</taxon>
        <taxon>Rhodocyclales</taxon>
        <taxon>Rhodocyclaceae</taxon>
        <taxon>Niveibacterium</taxon>
    </lineage>
</organism>
<proteinExistence type="predicted"/>
<dbReference type="GO" id="GO:0000257">
    <property type="term" value="F:nitrilase activity"/>
    <property type="evidence" value="ECO:0007669"/>
    <property type="project" value="UniProtKB-EC"/>
</dbReference>
<dbReference type="Proteomes" id="UP000561045">
    <property type="component" value="Unassembled WGS sequence"/>
</dbReference>
<gene>
    <name evidence="3" type="ORF">GGR36_001750</name>
</gene>